<feature type="domain" description="Enoyl reductase (ER)" evidence="12">
    <location>
        <begin position="13"/>
        <end position="358"/>
    </location>
</feature>
<organism evidence="13 14">
    <name type="scientific">Penicillium brevicompactum</name>
    <dbReference type="NCBI Taxonomy" id="5074"/>
    <lineage>
        <taxon>Eukaryota</taxon>
        <taxon>Fungi</taxon>
        <taxon>Dikarya</taxon>
        <taxon>Ascomycota</taxon>
        <taxon>Pezizomycotina</taxon>
        <taxon>Eurotiomycetes</taxon>
        <taxon>Eurotiomycetidae</taxon>
        <taxon>Eurotiales</taxon>
        <taxon>Aspergillaceae</taxon>
        <taxon>Penicillium</taxon>
    </lineage>
</organism>
<dbReference type="GO" id="GO:0008106">
    <property type="term" value="F:alcohol dehydrogenase (NADP+) activity"/>
    <property type="evidence" value="ECO:0007669"/>
    <property type="project" value="UniProtKB-EC"/>
</dbReference>
<dbReference type="Gene3D" id="3.40.50.720">
    <property type="entry name" value="NAD(P)-binding Rossmann-like Domain"/>
    <property type="match status" value="1"/>
</dbReference>
<evidence type="ECO:0000256" key="3">
    <source>
        <dbReference type="ARBA" id="ARBA00011738"/>
    </source>
</evidence>
<protein>
    <recommendedName>
        <fullName evidence="9">alcohol dehydrogenase (NADP(+))</fullName>
        <ecNumber evidence="9">1.1.1.2</ecNumber>
    </recommendedName>
</protein>
<dbReference type="GO" id="GO:0008270">
    <property type="term" value="F:zinc ion binding"/>
    <property type="evidence" value="ECO:0007669"/>
    <property type="project" value="InterPro"/>
</dbReference>
<keyword evidence="6 11" id="KW-0862">Zinc</keyword>
<dbReference type="Pfam" id="PF00107">
    <property type="entry name" value="ADH_zinc_N"/>
    <property type="match status" value="1"/>
</dbReference>
<dbReference type="InterPro" id="IPR013154">
    <property type="entry name" value="ADH-like_N"/>
</dbReference>
<keyword evidence="8" id="KW-0560">Oxidoreductase</keyword>
<dbReference type="InterPro" id="IPR020843">
    <property type="entry name" value="ER"/>
</dbReference>
<evidence type="ECO:0000256" key="7">
    <source>
        <dbReference type="ARBA" id="ARBA00022857"/>
    </source>
</evidence>
<evidence type="ECO:0000313" key="13">
    <source>
        <dbReference type="EMBL" id="KAJ5338996.1"/>
    </source>
</evidence>
<dbReference type="Proteomes" id="UP001147695">
    <property type="component" value="Unassembled WGS sequence"/>
</dbReference>
<dbReference type="InterPro" id="IPR036291">
    <property type="entry name" value="NAD(P)-bd_dom_sf"/>
</dbReference>
<dbReference type="Pfam" id="PF08240">
    <property type="entry name" value="ADH_N"/>
    <property type="match status" value="1"/>
</dbReference>
<proteinExistence type="inferred from homology"/>
<dbReference type="InterPro" id="IPR002328">
    <property type="entry name" value="ADH_Zn_CS"/>
</dbReference>
<dbReference type="AlphaFoldDB" id="A0A9W9QJD3"/>
<evidence type="ECO:0000259" key="12">
    <source>
        <dbReference type="SMART" id="SM00829"/>
    </source>
</evidence>
<reference evidence="13" key="1">
    <citation type="submission" date="2022-12" db="EMBL/GenBank/DDBJ databases">
        <authorList>
            <person name="Petersen C."/>
        </authorList>
    </citation>
    <scope>NUCLEOTIDE SEQUENCE</scope>
    <source>
        <strain evidence="13">IBT 35673</strain>
    </source>
</reference>
<comment type="cofactor">
    <cofactor evidence="1 11">
        <name>Zn(2+)</name>
        <dbReference type="ChEBI" id="CHEBI:29105"/>
    </cofactor>
</comment>
<evidence type="ECO:0000256" key="4">
    <source>
        <dbReference type="ARBA" id="ARBA00022553"/>
    </source>
</evidence>
<comment type="catalytic activity">
    <reaction evidence="10">
        <text>a primary alcohol + NADP(+) = an aldehyde + NADPH + H(+)</text>
        <dbReference type="Rhea" id="RHEA:15937"/>
        <dbReference type="ChEBI" id="CHEBI:15378"/>
        <dbReference type="ChEBI" id="CHEBI:15734"/>
        <dbReference type="ChEBI" id="CHEBI:17478"/>
        <dbReference type="ChEBI" id="CHEBI:57783"/>
        <dbReference type="ChEBI" id="CHEBI:58349"/>
        <dbReference type="EC" id="1.1.1.2"/>
    </reaction>
    <physiologicalReaction direction="left-to-right" evidence="10">
        <dbReference type="Rhea" id="RHEA:15938"/>
    </physiologicalReaction>
    <physiologicalReaction direction="right-to-left" evidence="10">
        <dbReference type="Rhea" id="RHEA:15939"/>
    </physiologicalReaction>
</comment>
<dbReference type="InterPro" id="IPR011032">
    <property type="entry name" value="GroES-like_sf"/>
</dbReference>
<evidence type="ECO:0000256" key="6">
    <source>
        <dbReference type="ARBA" id="ARBA00022833"/>
    </source>
</evidence>
<dbReference type="InterPro" id="IPR047109">
    <property type="entry name" value="CAD-like"/>
</dbReference>
<name>A0A9W9QJD3_PENBR</name>
<accession>A0A9W9QJD3</accession>
<dbReference type="Gene3D" id="3.90.180.10">
    <property type="entry name" value="Medium-chain alcohol dehydrogenases, catalytic domain"/>
    <property type="match status" value="1"/>
</dbReference>
<reference evidence="13" key="2">
    <citation type="journal article" date="2023" name="IMA Fungus">
        <title>Comparative genomic study of the Penicillium genus elucidates a diverse pangenome and 15 lateral gene transfer events.</title>
        <authorList>
            <person name="Petersen C."/>
            <person name="Sorensen T."/>
            <person name="Nielsen M.R."/>
            <person name="Sondergaard T.E."/>
            <person name="Sorensen J.L."/>
            <person name="Fitzpatrick D.A."/>
            <person name="Frisvad J.C."/>
            <person name="Nielsen K.L."/>
        </authorList>
    </citation>
    <scope>NUCLEOTIDE SEQUENCE</scope>
    <source>
        <strain evidence="13">IBT 35673</strain>
    </source>
</reference>
<evidence type="ECO:0000256" key="5">
    <source>
        <dbReference type="ARBA" id="ARBA00022723"/>
    </source>
</evidence>
<gene>
    <name evidence="13" type="ORF">N7452_005724</name>
</gene>
<dbReference type="CDD" id="cd05283">
    <property type="entry name" value="CAD1"/>
    <property type="match status" value="1"/>
</dbReference>
<comment type="caution">
    <text evidence="13">The sequence shown here is derived from an EMBL/GenBank/DDBJ whole genome shotgun (WGS) entry which is preliminary data.</text>
</comment>
<dbReference type="SMART" id="SM00829">
    <property type="entry name" value="PKS_ER"/>
    <property type="match status" value="1"/>
</dbReference>
<comment type="similarity">
    <text evidence="2 11">Belongs to the zinc-containing alcohol dehydrogenase family.</text>
</comment>
<evidence type="ECO:0000256" key="10">
    <source>
        <dbReference type="ARBA" id="ARBA00050997"/>
    </source>
</evidence>
<sequence length="366" mass="39299">MSQETFKGWVAHDSKSPLVYTTFTPKPWSETDIEIRVSHCGICGTDIHTLRSGWGPTDYPCVVGHEIIGTVSRIGSSVANLQSPSKDLKLGDRVGVGAQSSSCLRADCEACADGQESYCARMTGTYNGRYLDAGRSKSFGGFADTWRGPAHFVFRIPDSLPSAEAAPLLCGGVTVFAPLRKYGVGPGKTVGIIGIGGLGHMGILFARALGADRVVGISRSSGKKKDAVDGLGADGFIATGEEKGWAKKHSRTLDVILCTVSAHDMPFAQYLRLLKRDGTFVQVGAPEDALPPLMAWSLIQKSVKVTGSNIGSPADIRDMLQVAAEKRVLPWVQRREMKDVNSALVDMHDGKARYRYVLENGVQAKL</sequence>
<evidence type="ECO:0000256" key="11">
    <source>
        <dbReference type="RuleBase" id="RU361277"/>
    </source>
</evidence>
<dbReference type="EC" id="1.1.1.2" evidence="9"/>
<dbReference type="InterPro" id="IPR013149">
    <property type="entry name" value="ADH-like_C"/>
</dbReference>
<keyword evidence="7" id="KW-0521">NADP</keyword>
<dbReference type="SUPFAM" id="SSF50129">
    <property type="entry name" value="GroES-like"/>
    <property type="match status" value="1"/>
</dbReference>
<keyword evidence="4" id="KW-0597">Phosphoprotein</keyword>
<dbReference type="EMBL" id="JAPZBQ010000003">
    <property type="protein sequence ID" value="KAJ5338996.1"/>
    <property type="molecule type" value="Genomic_DNA"/>
</dbReference>
<keyword evidence="5 11" id="KW-0479">Metal-binding</keyword>
<dbReference type="PROSITE" id="PS00059">
    <property type="entry name" value="ADH_ZINC"/>
    <property type="match status" value="1"/>
</dbReference>
<dbReference type="FunFam" id="3.40.50.720:FF:000158">
    <property type="entry name" value="Zinc-binding alcohol dehydrogenase"/>
    <property type="match status" value="1"/>
</dbReference>
<evidence type="ECO:0000256" key="2">
    <source>
        <dbReference type="ARBA" id="ARBA00008072"/>
    </source>
</evidence>
<dbReference type="PANTHER" id="PTHR42683">
    <property type="entry name" value="ALDEHYDE REDUCTASE"/>
    <property type="match status" value="1"/>
</dbReference>
<evidence type="ECO:0000313" key="14">
    <source>
        <dbReference type="Proteomes" id="UP001147695"/>
    </source>
</evidence>
<evidence type="ECO:0000256" key="1">
    <source>
        <dbReference type="ARBA" id="ARBA00001947"/>
    </source>
</evidence>
<evidence type="ECO:0000256" key="8">
    <source>
        <dbReference type="ARBA" id="ARBA00023002"/>
    </source>
</evidence>
<comment type="subunit">
    <text evidence="3">Homodimer.</text>
</comment>
<dbReference type="GO" id="GO:0006066">
    <property type="term" value="P:alcohol metabolic process"/>
    <property type="evidence" value="ECO:0007669"/>
    <property type="project" value="UniProtKB-ARBA"/>
</dbReference>
<dbReference type="SUPFAM" id="SSF51735">
    <property type="entry name" value="NAD(P)-binding Rossmann-fold domains"/>
    <property type="match status" value="1"/>
</dbReference>
<evidence type="ECO:0000256" key="9">
    <source>
        <dbReference type="ARBA" id="ARBA00024074"/>
    </source>
</evidence>